<keyword evidence="2 3" id="KW-0147">Chitin-binding</keyword>
<evidence type="ECO:0000259" key="4">
    <source>
        <dbReference type="PROSITE" id="PS50941"/>
    </source>
</evidence>
<dbReference type="PANTHER" id="PTHR11177">
    <property type="entry name" value="CHITINASE"/>
    <property type="match status" value="1"/>
</dbReference>
<organism evidence="5">
    <name type="scientific">Ophiocordyceps sinensis</name>
    <dbReference type="NCBI Taxonomy" id="72228"/>
    <lineage>
        <taxon>Eukaryota</taxon>
        <taxon>Fungi</taxon>
        <taxon>Dikarya</taxon>
        <taxon>Ascomycota</taxon>
        <taxon>Pezizomycotina</taxon>
        <taxon>Sordariomycetes</taxon>
        <taxon>Hypocreomycetidae</taxon>
        <taxon>Hypocreales</taxon>
        <taxon>Ophiocordycipitaceae</taxon>
        <taxon>Ophiocordyceps</taxon>
    </lineage>
</organism>
<feature type="domain" description="Chitin-binding type-1" evidence="4">
    <location>
        <begin position="3"/>
        <end position="49"/>
    </location>
</feature>
<evidence type="ECO:0000256" key="2">
    <source>
        <dbReference type="ARBA" id="ARBA00022669"/>
    </source>
</evidence>
<dbReference type="InterPro" id="IPR036861">
    <property type="entry name" value="Endochitinase-like_sf"/>
</dbReference>
<dbReference type="InterPro" id="IPR050314">
    <property type="entry name" value="Glycosyl_Hydrlase_18"/>
</dbReference>
<dbReference type="SUPFAM" id="SSF57016">
    <property type="entry name" value="Plant lectins/antimicrobial peptides"/>
    <property type="match status" value="1"/>
</dbReference>
<dbReference type="AlphaFoldDB" id="A0A097F8N8"/>
<reference evidence="5" key="1">
    <citation type="submission" date="2014-07" db="EMBL/GenBank/DDBJ databases">
        <authorList>
            <person name="Agrawal Y."/>
            <person name="Khatri I."/>
            <person name="Subramanian S."/>
            <person name="Shenoy B.D."/>
        </authorList>
    </citation>
    <scope>NUCLEOTIDE SEQUENCE</scope>
    <source>
        <strain evidence="5">CO18</strain>
    </source>
</reference>
<dbReference type="InterPro" id="IPR001002">
    <property type="entry name" value="Chitin-bd_1"/>
</dbReference>
<comment type="caution">
    <text evidence="3">Lacks conserved residue(s) required for the propagation of feature annotation.</text>
</comment>
<dbReference type="GO" id="GO:0008061">
    <property type="term" value="F:chitin binding"/>
    <property type="evidence" value="ECO:0007669"/>
    <property type="project" value="UniProtKB-UniRule"/>
</dbReference>
<evidence type="ECO:0000256" key="3">
    <source>
        <dbReference type="PROSITE-ProRule" id="PRU00261"/>
    </source>
</evidence>
<keyword evidence="3" id="KW-1015">Disulfide bond</keyword>
<dbReference type="SMART" id="SM00636">
    <property type="entry name" value="Glyco_18"/>
    <property type="match status" value="1"/>
</dbReference>
<evidence type="ECO:0000256" key="1">
    <source>
        <dbReference type="ARBA" id="ARBA00012729"/>
    </source>
</evidence>
<feature type="disulfide bond" evidence="3">
    <location>
        <begin position="22"/>
        <end position="36"/>
    </location>
</feature>
<dbReference type="EC" id="3.2.1.14" evidence="1"/>
<dbReference type="InterPro" id="IPR011583">
    <property type="entry name" value="Chitinase_II/V-like_cat"/>
</dbReference>
<dbReference type="PROSITE" id="PS50941">
    <property type="entry name" value="CHIT_BIND_I_2"/>
    <property type="match status" value="1"/>
</dbReference>
<sequence length="419" mass="46080">MPKQECGEYGKPGKQNRPLSVCCSKFGFCGSTSEFCDAGCQQRFGECGDVERPSCSKDGGSISQQSIGYYESWANTRACSNVAPEDLNLDGLTHVNFAFVFFNPGTFSRQPEDLSKEIQEAFGSKYGYSHTYPTSYWYLQHIDVAKHQPYVDWPNLMFHDPHGKNPHCNKPNGVCEFSDGGKKGRCSKASGILTLQEIKETIKEKSLTQWVSYDDADTFQKKKEFANSRCLAAGGTMVWALDQVDQSSKSLLYAKEWTEKEIAAAEDTVRDESVKGVCYTTTKCGGKCRKGDHEAAQMSGQPGLHHHGQVPVAWLSRARAQCTGGCADFKTELTQNTNHDSDKSDQTCTGVTQSYCCAGFQPPITKEQIKEKVKDKAADAIEAAETLALEVAARAFCRIDITAAMKPLTFIPAVGECLT</sequence>
<evidence type="ECO:0000313" key="5">
    <source>
        <dbReference type="EMBL" id="AIT18923.1"/>
    </source>
</evidence>
<dbReference type="SMART" id="SM00270">
    <property type="entry name" value="ChtBD1"/>
    <property type="match status" value="1"/>
</dbReference>
<dbReference type="Gene3D" id="3.10.50.10">
    <property type="match status" value="1"/>
</dbReference>
<dbReference type="SUPFAM" id="SSF51445">
    <property type="entry name" value="(Trans)glycosidases"/>
    <property type="match status" value="1"/>
</dbReference>
<name>A0A097F8N8_9HYPO</name>
<dbReference type="Gene3D" id="3.30.60.10">
    <property type="entry name" value="Endochitinase-like"/>
    <property type="match status" value="1"/>
</dbReference>
<protein>
    <recommendedName>
        <fullName evidence="1">chitinase</fullName>
        <ecNumber evidence="1">3.2.1.14</ecNumber>
    </recommendedName>
</protein>
<dbReference type="PANTHER" id="PTHR11177:SF333">
    <property type="entry name" value="CHITINASE"/>
    <property type="match status" value="1"/>
</dbReference>
<proteinExistence type="evidence at transcript level"/>
<gene>
    <name evidence="5" type="primary">GH18-2</name>
</gene>
<accession>A0A097F8N8</accession>
<keyword evidence="5" id="KW-0378">Hydrolase</keyword>
<dbReference type="InterPro" id="IPR017853">
    <property type="entry name" value="GH"/>
</dbReference>
<dbReference type="InterPro" id="IPR029070">
    <property type="entry name" value="Chitinase_insertion_sf"/>
</dbReference>
<dbReference type="GO" id="GO:0008843">
    <property type="term" value="F:endochitinase activity"/>
    <property type="evidence" value="ECO:0007669"/>
    <property type="project" value="UniProtKB-EC"/>
</dbReference>
<dbReference type="EMBL" id="KM221024">
    <property type="protein sequence ID" value="AIT18923.1"/>
    <property type="molecule type" value="mRNA"/>
</dbReference>
<dbReference type="Gene3D" id="3.20.20.80">
    <property type="entry name" value="Glycosidases"/>
    <property type="match status" value="3"/>
</dbReference>
<dbReference type="Pfam" id="PF00187">
    <property type="entry name" value="Chitin_bind_1"/>
    <property type="match status" value="1"/>
</dbReference>